<dbReference type="Proteomes" id="UP000054018">
    <property type="component" value="Unassembled WGS sequence"/>
</dbReference>
<dbReference type="AlphaFoldDB" id="A0A0C9YCA5"/>
<keyword evidence="1" id="KW-0472">Membrane</keyword>
<keyword evidence="3" id="KW-1185">Reference proteome</keyword>
<organism evidence="2 3">
    <name type="scientific">Pisolithus microcarpus 441</name>
    <dbReference type="NCBI Taxonomy" id="765257"/>
    <lineage>
        <taxon>Eukaryota</taxon>
        <taxon>Fungi</taxon>
        <taxon>Dikarya</taxon>
        <taxon>Basidiomycota</taxon>
        <taxon>Agaricomycotina</taxon>
        <taxon>Agaricomycetes</taxon>
        <taxon>Agaricomycetidae</taxon>
        <taxon>Boletales</taxon>
        <taxon>Sclerodermatineae</taxon>
        <taxon>Pisolithaceae</taxon>
        <taxon>Pisolithus</taxon>
    </lineage>
</organism>
<evidence type="ECO:0000313" key="3">
    <source>
        <dbReference type="Proteomes" id="UP000054018"/>
    </source>
</evidence>
<protein>
    <submittedName>
        <fullName evidence="2">Unplaced genomic scaffold scaffold_56, whole genome shotgun sequence</fullName>
    </submittedName>
</protein>
<dbReference type="EMBL" id="KN833740">
    <property type="protein sequence ID" value="KIK22395.1"/>
    <property type="molecule type" value="Genomic_DNA"/>
</dbReference>
<keyword evidence="1" id="KW-0812">Transmembrane</keyword>
<evidence type="ECO:0000256" key="1">
    <source>
        <dbReference type="SAM" id="Phobius"/>
    </source>
</evidence>
<dbReference type="HOGENOM" id="CLU_2498714_0_0_1"/>
<feature type="transmembrane region" description="Helical" evidence="1">
    <location>
        <begin position="34"/>
        <end position="54"/>
    </location>
</feature>
<accession>A0A0C9YCA5</accession>
<reference evidence="2 3" key="1">
    <citation type="submission" date="2014-04" db="EMBL/GenBank/DDBJ databases">
        <authorList>
            <consortium name="DOE Joint Genome Institute"/>
            <person name="Kuo A."/>
            <person name="Kohler A."/>
            <person name="Costa M.D."/>
            <person name="Nagy L.G."/>
            <person name="Floudas D."/>
            <person name="Copeland A."/>
            <person name="Barry K.W."/>
            <person name="Cichocki N."/>
            <person name="Veneault-Fourrey C."/>
            <person name="LaButti K."/>
            <person name="Lindquist E.A."/>
            <person name="Lipzen A."/>
            <person name="Lundell T."/>
            <person name="Morin E."/>
            <person name="Murat C."/>
            <person name="Sun H."/>
            <person name="Tunlid A."/>
            <person name="Henrissat B."/>
            <person name="Grigoriev I.V."/>
            <person name="Hibbett D.S."/>
            <person name="Martin F."/>
            <person name="Nordberg H.P."/>
            <person name="Cantor M.N."/>
            <person name="Hua S.X."/>
        </authorList>
    </citation>
    <scope>NUCLEOTIDE SEQUENCE [LARGE SCALE GENOMIC DNA]</scope>
    <source>
        <strain evidence="2 3">441</strain>
    </source>
</reference>
<proteinExistence type="predicted"/>
<gene>
    <name evidence="2" type="ORF">PISMIDRAFT_507567</name>
</gene>
<reference evidence="3" key="2">
    <citation type="submission" date="2015-01" db="EMBL/GenBank/DDBJ databases">
        <title>Evolutionary Origins and Diversification of the Mycorrhizal Mutualists.</title>
        <authorList>
            <consortium name="DOE Joint Genome Institute"/>
            <consortium name="Mycorrhizal Genomics Consortium"/>
            <person name="Kohler A."/>
            <person name="Kuo A."/>
            <person name="Nagy L.G."/>
            <person name="Floudas D."/>
            <person name="Copeland A."/>
            <person name="Barry K.W."/>
            <person name="Cichocki N."/>
            <person name="Veneault-Fourrey C."/>
            <person name="LaButti K."/>
            <person name="Lindquist E.A."/>
            <person name="Lipzen A."/>
            <person name="Lundell T."/>
            <person name="Morin E."/>
            <person name="Murat C."/>
            <person name="Riley R."/>
            <person name="Ohm R."/>
            <person name="Sun H."/>
            <person name="Tunlid A."/>
            <person name="Henrissat B."/>
            <person name="Grigoriev I.V."/>
            <person name="Hibbett D.S."/>
            <person name="Martin F."/>
        </authorList>
    </citation>
    <scope>NUCLEOTIDE SEQUENCE [LARGE SCALE GENOMIC DNA]</scope>
    <source>
        <strain evidence="3">441</strain>
    </source>
</reference>
<sequence length="86" mass="10280">MRLLLERRHYEDVDEGLFPWVLPYPRFASNRKRLLCFAVFFFLFFIIITLLLIGRLGGKWIFVPGCVDWRTSNFAYVYDLIISSAR</sequence>
<evidence type="ECO:0000313" key="2">
    <source>
        <dbReference type="EMBL" id="KIK22395.1"/>
    </source>
</evidence>
<keyword evidence="1" id="KW-1133">Transmembrane helix</keyword>
<name>A0A0C9YCA5_9AGAM</name>